<evidence type="ECO:0000256" key="3">
    <source>
        <dbReference type="ARBA" id="ARBA00022475"/>
    </source>
</evidence>
<dbReference type="AlphaFoldDB" id="A0A4R2KGJ6"/>
<feature type="transmembrane region" description="Helical" evidence="8">
    <location>
        <begin position="76"/>
        <end position="99"/>
    </location>
</feature>
<protein>
    <submittedName>
        <fullName evidence="10">Multisubunit sodium/proton antiporter MrpD subunit</fullName>
    </submittedName>
</protein>
<keyword evidence="11" id="KW-1185">Reference proteome</keyword>
<feature type="domain" description="NADH:quinone oxidoreductase/Mrp antiporter transmembrane" evidence="9">
    <location>
        <begin position="129"/>
        <end position="423"/>
    </location>
</feature>
<sequence length="491" mass="52637">MVHLPVLQVVIPLMAAPALLLLNRPWQSWLLTCLVTITAFAISVSLLGTVYSTGTISYELGGWEPPWGIEYRIDLLSAYVLLIVSGVAALVAVASRQGLDADVATDKQPTLYVLYCLCLAGLLGIVATGDLFNVFVFLEISSLSTYALIAMGPHRRALWASYQYLVVGTIGATFLLIGIGFIYSLTGTLNMQDIAARLPLVDADRTVHTAFAFIVVGVCLKLALFPLHFWLPNAYTYAPSIVTAFLAATSTKVAVYLLIRLHYSIFGANFALDVLPLNLLFLILGLAGVFAASLVAVQQPNVKRLFAYSSIAQIGYMIVGLGLGTVIGLQATLLHLFNHALMKGALFLAIAGVVYRVGGSDLAHFAGLGRLMPWTMAAIVIGGLSLIGVPLTVGFISKWYLVLGAIEAGLWPVAGLVLIASVLALFYVWRIVEVAYFESPTALTESAREAPLGMLLATWVLVGANIYFGIDTELTRQTSELAAQHLMGGQP</sequence>
<proteinExistence type="inferred from homology"/>
<feature type="transmembrane region" description="Helical" evidence="8">
    <location>
        <begin position="111"/>
        <end position="128"/>
    </location>
</feature>
<dbReference type="PANTHER" id="PTHR42703">
    <property type="entry name" value="NADH DEHYDROGENASE"/>
    <property type="match status" value="1"/>
</dbReference>
<dbReference type="PRINTS" id="PR01434">
    <property type="entry name" value="NADHDHGNASE5"/>
</dbReference>
<keyword evidence="3" id="KW-1003">Cell membrane</keyword>
<dbReference type="InterPro" id="IPR001750">
    <property type="entry name" value="ND/Mrp_TM"/>
</dbReference>
<evidence type="ECO:0000256" key="6">
    <source>
        <dbReference type="ARBA" id="ARBA00023136"/>
    </source>
</evidence>
<feature type="transmembrane region" description="Helical" evidence="8">
    <location>
        <begin position="450"/>
        <end position="470"/>
    </location>
</feature>
<feature type="transmembrane region" description="Helical" evidence="8">
    <location>
        <begin position="206"/>
        <end position="225"/>
    </location>
</feature>
<dbReference type="Proteomes" id="UP000294980">
    <property type="component" value="Unassembled WGS sequence"/>
</dbReference>
<dbReference type="RefSeq" id="WP_240624431.1">
    <property type="nucleotide sequence ID" value="NZ_QQSW01000021.1"/>
</dbReference>
<evidence type="ECO:0000256" key="8">
    <source>
        <dbReference type="SAM" id="Phobius"/>
    </source>
</evidence>
<feature type="transmembrane region" description="Helical" evidence="8">
    <location>
        <begin position="408"/>
        <end position="429"/>
    </location>
</feature>
<gene>
    <name evidence="10" type="ORF">EV688_11713</name>
</gene>
<evidence type="ECO:0000313" key="10">
    <source>
        <dbReference type="EMBL" id="TCO72723.1"/>
    </source>
</evidence>
<feature type="transmembrane region" description="Helical" evidence="8">
    <location>
        <begin position="279"/>
        <end position="298"/>
    </location>
</feature>
<evidence type="ECO:0000256" key="7">
    <source>
        <dbReference type="RuleBase" id="RU000320"/>
    </source>
</evidence>
<comment type="subcellular location">
    <subcellularLocation>
        <location evidence="1">Cell membrane</location>
        <topology evidence="1">Multi-pass membrane protein</topology>
    </subcellularLocation>
    <subcellularLocation>
        <location evidence="7">Membrane</location>
        <topology evidence="7">Multi-pass membrane protein</topology>
    </subcellularLocation>
</comment>
<organism evidence="10 11">
    <name type="scientific">Chromatocurvus halotolerans</name>
    <dbReference type="NCBI Taxonomy" id="1132028"/>
    <lineage>
        <taxon>Bacteria</taxon>
        <taxon>Pseudomonadati</taxon>
        <taxon>Pseudomonadota</taxon>
        <taxon>Gammaproteobacteria</taxon>
        <taxon>Cellvibrionales</taxon>
        <taxon>Halieaceae</taxon>
        <taxon>Chromatocurvus</taxon>
    </lineage>
</organism>
<dbReference type="GO" id="GO:0005886">
    <property type="term" value="C:plasma membrane"/>
    <property type="evidence" value="ECO:0007669"/>
    <property type="project" value="UniProtKB-SubCell"/>
</dbReference>
<dbReference type="EMBL" id="SLWX01000017">
    <property type="protein sequence ID" value="TCO72723.1"/>
    <property type="molecule type" value="Genomic_DNA"/>
</dbReference>
<keyword evidence="6 8" id="KW-0472">Membrane</keyword>
<feature type="transmembrane region" description="Helical" evidence="8">
    <location>
        <begin position="340"/>
        <end position="359"/>
    </location>
</feature>
<keyword evidence="5 8" id="KW-1133">Transmembrane helix</keyword>
<keyword evidence="4 7" id="KW-0812">Transmembrane</keyword>
<evidence type="ECO:0000256" key="4">
    <source>
        <dbReference type="ARBA" id="ARBA00022692"/>
    </source>
</evidence>
<name>A0A4R2KGJ6_9GAMM</name>
<feature type="transmembrane region" description="Helical" evidence="8">
    <location>
        <begin position="237"/>
        <end position="259"/>
    </location>
</feature>
<dbReference type="InterPro" id="IPR050586">
    <property type="entry name" value="CPA3_Na-H_Antiporter_D"/>
</dbReference>
<evidence type="ECO:0000256" key="2">
    <source>
        <dbReference type="ARBA" id="ARBA00005346"/>
    </source>
</evidence>
<comment type="similarity">
    <text evidence="2">Belongs to the CPA3 antiporters (TC 2.A.63) subunit D family.</text>
</comment>
<feature type="transmembrane region" description="Helical" evidence="8">
    <location>
        <begin position="305"/>
        <end position="328"/>
    </location>
</feature>
<feature type="transmembrane region" description="Helical" evidence="8">
    <location>
        <begin position="6"/>
        <end position="22"/>
    </location>
</feature>
<feature type="transmembrane region" description="Helical" evidence="8">
    <location>
        <begin position="164"/>
        <end position="186"/>
    </location>
</feature>
<evidence type="ECO:0000256" key="5">
    <source>
        <dbReference type="ARBA" id="ARBA00022989"/>
    </source>
</evidence>
<evidence type="ECO:0000313" key="11">
    <source>
        <dbReference type="Proteomes" id="UP000294980"/>
    </source>
</evidence>
<dbReference type="Pfam" id="PF00361">
    <property type="entry name" value="Proton_antipo_M"/>
    <property type="match status" value="1"/>
</dbReference>
<comment type="caution">
    <text evidence="10">The sequence shown here is derived from an EMBL/GenBank/DDBJ whole genome shotgun (WGS) entry which is preliminary data.</text>
</comment>
<evidence type="ECO:0000256" key="1">
    <source>
        <dbReference type="ARBA" id="ARBA00004651"/>
    </source>
</evidence>
<accession>A0A4R2KGJ6</accession>
<reference evidence="10 11" key="1">
    <citation type="submission" date="2019-03" db="EMBL/GenBank/DDBJ databases">
        <title>Genomic Encyclopedia of Type Strains, Phase IV (KMG-IV): sequencing the most valuable type-strain genomes for metagenomic binning, comparative biology and taxonomic classification.</title>
        <authorList>
            <person name="Goeker M."/>
        </authorList>
    </citation>
    <scope>NUCLEOTIDE SEQUENCE [LARGE SCALE GENOMIC DNA]</scope>
    <source>
        <strain evidence="10 11">DSM 23344</strain>
    </source>
</reference>
<feature type="transmembrane region" description="Helical" evidence="8">
    <location>
        <begin position="29"/>
        <end position="56"/>
    </location>
</feature>
<feature type="transmembrane region" description="Helical" evidence="8">
    <location>
        <begin position="371"/>
        <end position="396"/>
    </location>
</feature>
<evidence type="ECO:0000259" key="9">
    <source>
        <dbReference type="Pfam" id="PF00361"/>
    </source>
</evidence>
<dbReference type="PANTHER" id="PTHR42703:SF1">
    <property type="entry name" value="NA(+)_H(+) ANTIPORTER SUBUNIT D1"/>
    <property type="match status" value="1"/>
</dbReference>